<feature type="domain" description="DUF547" evidence="1">
    <location>
        <begin position="45"/>
        <end position="169"/>
    </location>
</feature>
<dbReference type="Proteomes" id="UP000198518">
    <property type="component" value="Unassembled WGS sequence"/>
</dbReference>
<gene>
    <name evidence="2" type="ORF">SAMN04487945_0296</name>
</gene>
<dbReference type="Pfam" id="PF04784">
    <property type="entry name" value="DUF547"/>
    <property type="match status" value="1"/>
</dbReference>
<sequence length="252" mass="28028">MSPTAPPSAPVACAREYVLATRRGDPTEPFRTALAALDESRLAALARGPATAFWLNVYNAAVQDDLQRNPDIFEDQRRLFGERRLTVAGHDLSLDDVEHGILRGSKSKYGLGYLPRVRFDDFQRRHRLSDADPRIHFALNCAAASCPPIAAYTADGVDDELDRSTASFLASDCEYDDRGRLAVSRLFLYHRGDFGGRSGIYAFLREHGVLENGERPRVTYQPYDWSRKLGYFADSESGSDAAETAHAEDPEP</sequence>
<dbReference type="InterPro" id="IPR006869">
    <property type="entry name" value="DUF547"/>
</dbReference>
<dbReference type="PANTHER" id="PTHR46361">
    <property type="entry name" value="ELECTRON CARRIER/ PROTEIN DISULFIDE OXIDOREDUCTASE"/>
    <property type="match status" value="1"/>
</dbReference>
<dbReference type="AlphaFoldDB" id="A0A1I0MRY9"/>
<dbReference type="EMBL" id="FOJA01000001">
    <property type="protein sequence ID" value="SEV90989.1"/>
    <property type="molecule type" value="Genomic_DNA"/>
</dbReference>
<evidence type="ECO:0000313" key="2">
    <source>
        <dbReference type="EMBL" id="SEV90989.1"/>
    </source>
</evidence>
<reference evidence="2 3" key="1">
    <citation type="submission" date="2016-10" db="EMBL/GenBank/DDBJ databases">
        <authorList>
            <person name="de Groot N.N."/>
        </authorList>
    </citation>
    <scope>NUCLEOTIDE SEQUENCE [LARGE SCALE GENOMIC DNA]</scope>
    <source>
        <strain evidence="2 3">CGMCC 1.5337</strain>
    </source>
</reference>
<accession>A0A1I0MRY9</accession>
<keyword evidence="3" id="KW-1185">Reference proteome</keyword>
<proteinExistence type="predicted"/>
<dbReference type="PANTHER" id="PTHR46361:SF3">
    <property type="entry name" value="ELECTRON CARRIER_ PROTEIN DISULFIDE OXIDOREDUCTASE"/>
    <property type="match status" value="1"/>
</dbReference>
<organism evidence="2 3">
    <name type="scientific">Halobacterium jilantaiense</name>
    <dbReference type="NCBI Taxonomy" id="355548"/>
    <lineage>
        <taxon>Archaea</taxon>
        <taxon>Methanobacteriati</taxon>
        <taxon>Methanobacteriota</taxon>
        <taxon>Stenosarchaea group</taxon>
        <taxon>Halobacteria</taxon>
        <taxon>Halobacteriales</taxon>
        <taxon>Halobacteriaceae</taxon>
        <taxon>Halobacterium</taxon>
    </lineage>
</organism>
<evidence type="ECO:0000313" key="3">
    <source>
        <dbReference type="Proteomes" id="UP000198518"/>
    </source>
</evidence>
<dbReference type="OrthoDB" id="201798at2157"/>
<dbReference type="STRING" id="355548.SAMN04487945_0296"/>
<protein>
    <recommendedName>
        <fullName evidence="1">DUF547 domain-containing protein</fullName>
    </recommendedName>
</protein>
<name>A0A1I0MRY9_9EURY</name>
<evidence type="ECO:0000259" key="1">
    <source>
        <dbReference type="Pfam" id="PF04784"/>
    </source>
</evidence>